<evidence type="ECO:0000313" key="1">
    <source>
        <dbReference type="EMBL" id="GAI21868.1"/>
    </source>
</evidence>
<protein>
    <submittedName>
        <fullName evidence="1">Uncharacterized protein</fullName>
    </submittedName>
</protein>
<reference evidence="1" key="1">
    <citation type="journal article" date="2014" name="Front. Microbiol.">
        <title>High frequency of phylogenetically diverse reductive dehalogenase-homologous genes in deep subseafloor sedimentary metagenomes.</title>
        <authorList>
            <person name="Kawai M."/>
            <person name="Futagami T."/>
            <person name="Toyoda A."/>
            <person name="Takaki Y."/>
            <person name="Nishi S."/>
            <person name="Hori S."/>
            <person name="Arai W."/>
            <person name="Tsubouchi T."/>
            <person name="Morono Y."/>
            <person name="Uchiyama I."/>
            <person name="Ito T."/>
            <person name="Fujiyama A."/>
            <person name="Inagaki F."/>
            <person name="Takami H."/>
        </authorList>
    </citation>
    <scope>NUCLEOTIDE SEQUENCE</scope>
    <source>
        <strain evidence="1">Expedition CK06-06</strain>
    </source>
</reference>
<gene>
    <name evidence="1" type="ORF">S06H3_35296</name>
</gene>
<dbReference type="EMBL" id="BARV01021283">
    <property type="protein sequence ID" value="GAI21868.1"/>
    <property type="molecule type" value="Genomic_DNA"/>
</dbReference>
<feature type="non-terminal residue" evidence="1">
    <location>
        <position position="41"/>
    </location>
</feature>
<accession>X1LRZ6</accession>
<sequence length="41" mass="4351">MAGIVLLVSAGMAKWMNENIPGIFVPQNLINELAEVPKGGK</sequence>
<name>X1LRZ6_9ZZZZ</name>
<dbReference type="AlphaFoldDB" id="X1LRZ6"/>
<comment type="caution">
    <text evidence="1">The sequence shown here is derived from an EMBL/GenBank/DDBJ whole genome shotgun (WGS) entry which is preliminary data.</text>
</comment>
<organism evidence="1">
    <name type="scientific">marine sediment metagenome</name>
    <dbReference type="NCBI Taxonomy" id="412755"/>
    <lineage>
        <taxon>unclassified sequences</taxon>
        <taxon>metagenomes</taxon>
        <taxon>ecological metagenomes</taxon>
    </lineage>
</organism>
<proteinExistence type="predicted"/>